<protein>
    <submittedName>
        <fullName evidence="4">Cell wall anchor protein</fullName>
    </submittedName>
</protein>
<dbReference type="PROSITE" id="PS51318">
    <property type="entry name" value="TAT"/>
    <property type="match status" value="1"/>
</dbReference>
<evidence type="ECO:0000256" key="3">
    <source>
        <dbReference type="SAM" id="SignalP"/>
    </source>
</evidence>
<accession>A0ABV6NT16</accession>
<feature type="transmembrane region" description="Helical" evidence="2">
    <location>
        <begin position="330"/>
        <end position="353"/>
    </location>
</feature>
<dbReference type="EMBL" id="JBHLUE010000004">
    <property type="protein sequence ID" value="MFC0563908.1"/>
    <property type="molecule type" value="Genomic_DNA"/>
</dbReference>
<reference evidence="4 5" key="1">
    <citation type="submission" date="2024-09" db="EMBL/GenBank/DDBJ databases">
        <authorList>
            <person name="Sun Q."/>
            <person name="Mori K."/>
        </authorList>
    </citation>
    <scope>NUCLEOTIDE SEQUENCE [LARGE SCALE GENOMIC DNA]</scope>
    <source>
        <strain evidence="4 5">TBRC 2205</strain>
    </source>
</reference>
<name>A0ABV6NT16_9ACTN</name>
<keyword evidence="5" id="KW-1185">Reference proteome</keyword>
<organism evidence="4 5">
    <name type="scientific">Plantactinospora siamensis</name>
    <dbReference type="NCBI Taxonomy" id="555372"/>
    <lineage>
        <taxon>Bacteria</taxon>
        <taxon>Bacillati</taxon>
        <taxon>Actinomycetota</taxon>
        <taxon>Actinomycetes</taxon>
        <taxon>Micromonosporales</taxon>
        <taxon>Micromonosporaceae</taxon>
        <taxon>Plantactinospora</taxon>
    </lineage>
</organism>
<keyword evidence="2" id="KW-0812">Transmembrane</keyword>
<evidence type="ECO:0000256" key="1">
    <source>
        <dbReference type="SAM" id="MobiDB-lite"/>
    </source>
</evidence>
<proteinExistence type="predicted"/>
<keyword evidence="2" id="KW-0472">Membrane</keyword>
<keyword evidence="3" id="KW-0732">Signal</keyword>
<sequence>MIRPKLSLRRPLAAVGAVVAGLAAAIAVAAPASAHHSVATPTAECQSDGTYKVTWKVQDFPAGNSTSYWFLVAQGSPAPVTGLVTDPTKGYAVSETATGTQTVPGDAKDASITIQVAWDDQGHTWSEAEPKTYHAPLGGDCQAQKPEPSATFKSDCTGKVMVHLTNSEKAKTEAELTVKATKFEKSYTLKPGESQDVEVPAGAGKITVTEKHGEDAVATYTWTKPEGCGEPSGAYQSTCDKLIFEVTNPKDGTTIEVTFTPNKGEVKKLTVAPGETKTVEFDAFEGLTVKPSAEGMDDTEPIAWEKPKDCDKPAPSPSGTGGPALPVTGAAAGGIAGGAAVLLALGGVLFFVARRRRIRFTA</sequence>
<feature type="region of interest" description="Disordered" evidence="1">
    <location>
        <begin position="291"/>
        <end position="325"/>
    </location>
</feature>
<evidence type="ECO:0000256" key="2">
    <source>
        <dbReference type="SAM" id="Phobius"/>
    </source>
</evidence>
<feature type="chain" id="PRO_5045572799" evidence="3">
    <location>
        <begin position="30"/>
        <end position="362"/>
    </location>
</feature>
<dbReference type="RefSeq" id="WP_377336851.1">
    <property type="nucleotide sequence ID" value="NZ_JBHLUE010000004.1"/>
</dbReference>
<comment type="caution">
    <text evidence="4">The sequence shown here is derived from an EMBL/GenBank/DDBJ whole genome shotgun (WGS) entry which is preliminary data.</text>
</comment>
<dbReference type="Proteomes" id="UP001589894">
    <property type="component" value="Unassembled WGS sequence"/>
</dbReference>
<gene>
    <name evidence="4" type="ORF">ACFFHU_06960</name>
</gene>
<dbReference type="InterPro" id="IPR006311">
    <property type="entry name" value="TAT_signal"/>
</dbReference>
<evidence type="ECO:0000313" key="4">
    <source>
        <dbReference type="EMBL" id="MFC0563908.1"/>
    </source>
</evidence>
<evidence type="ECO:0000313" key="5">
    <source>
        <dbReference type="Proteomes" id="UP001589894"/>
    </source>
</evidence>
<feature type="compositionally biased region" description="Basic and acidic residues" evidence="1">
    <location>
        <begin position="303"/>
        <end position="312"/>
    </location>
</feature>
<keyword evidence="2" id="KW-1133">Transmembrane helix</keyword>
<feature type="signal peptide" evidence="3">
    <location>
        <begin position="1"/>
        <end position="29"/>
    </location>
</feature>